<dbReference type="Proteomes" id="UP001281147">
    <property type="component" value="Unassembled WGS sequence"/>
</dbReference>
<reference evidence="1" key="1">
    <citation type="submission" date="2023-07" db="EMBL/GenBank/DDBJ databases">
        <title>Black Yeasts Isolated from many extreme environments.</title>
        <authorList>
            <person name="Coleine C."/>
            <person name="Stajich J.E."/>
            <person name="Selbmann L."/>
        </authorList>
    </citation>
    <scope>NUCLEOTIDE SEQUENCE</scope>
    <source>
        <strain evidence="1">CCFEE 5714</strain>
    </source>
</reference>
<organism evidence="1 2">
    <name type="scientific">Vermiconidia calcicola</name>
    <dbReference type="NCBI Taxonomy" id="1690605"/>
    <lineage>
        <taxon>Eukaryota</taxon>
        <taxon>Fungi</taxon>
        <taxon>Dikarya</taxon>
        <taxon>Ascomycota</taxon>
        <taxon>Pezizomycotina</taxon>
        <taxon>Dothideomycetes</taxon>
        <taxon>Dothideomycetidae</taxon>
        <taxon>Mycosphaerellales</taxon>
        <taxon>Extremaceae</taxon>
        <taxon>Vermiconidia</taxon>
    </lineage>
</organism>
<name>A0ACC3MPD0_9PEZI</name>
<proteinExistence type="predicted"/>
<evidence type="ECO:0000313" key="1">
    <source>
        <dbReference type="EMBL" id="KAK3699953.1"/>
    </source>
</evidence>
<evidence type="ECO:0000313" key="2">
    <source>
        <dbReference type="Proteomes" id="UP001281147"/>
    </source>
</evidence>
<sequence>MPGVPSGRRCEACRKQKKKRRFKFTEPSKYESDSSTPPKTQKTCVKAELSRSRSPSSLCSAPSNELSVVAQSFLETIKPSTGHRYNLVWTYGGFLEYVPSRIGTNAALDASVAALTEVHSNICNGTRATTSTLAKYSKALSSLRTTLNDPVVACASETLAAVMILSICQGFLDGARDCSLSHTRGMAQIIKARGTFQDPHDPFENQLLLTVRGPVVMEALWNSDIDFAESEWQDLVSNHLQNSDAAPVGNFMSCLARVPLFIRRGMAWCRDPMLLQDVTAAFETIHLARVEWRDRFANVQQELLDGKAGTHSLLQAQFVLCRLYAFCLAISIIIGCVLGGVSPDYPGLEEDADACAIEILRLAQIATRYRPLGGSVITICLGVAWIGTHNVALRAALESSWKDYMRDLSVVGDIESSISDLEMLEKKWRLVHICS</sequence>
<dbReference type="EMBL" id="JAUTXU010000191">
    <property type="protein sequence ID" value="KAK3699953.1"/>
    <property type="molecule type" value="Genomic_DNA"/>
</dbReference>
<protein>
    <submittedName>
        <fullName evidence="1">Uncharacterized protein</fullName>
    </submittedName>
</protein>
<comment type="caution">
    <text evidence="1">The sequence shown here is derived from an EMBL/GenBank/DDBJ whole genome shotgun (WGS) entry which is preliminary data.</text>
</comment>
<accession>A0ACC3MPD0</accession>
<gene>
    <name evidence="1" type="ORF">LTR37_016197</name>
</gene>
<keyword evidence="2" id="KW-1185">Reference proteome</keyword>